<accession>A0A9D1DDG9</accession>
<feature type="domain" description="RNA polymerase sigma-70 region 2" evidence="8">
    <location>
        <begin position="38"/>
        <end position="107"/>
    </location>
</feature>
<feature type="DNA-binding region" description="H-T-H motif" evidence="6">
    <location>
        <begin position="208"/>
        <end position="227"/>
    </location>
</feature>
<dbReference type="GO" id="GO:0005737">
    <property type="term" value="C:cytoplasm"/>
    <property type="evidence" value="ECO:0007669"/>
    <property type="project" value="UniProtKB-SubCell"/>
</dbReference>
<dbReference type="GO" id="GO:0016987">
    <property type="term" value="F:sigma factor activity"/>
    <property type="evidence" value="ECO:0007669"/>
    <property type="project" value="UniProtKB-UniRule"/>
</dbReference>
<evidence type="ECO:0000256" key="6">
    <source>
        <dbReference type="HAMAP-Rule" id="MF_02064"/>
    </source>
</evidence>
<evidence type="ECO:0000256" key="4">
    <source>
        <dbReference type="ARBA" id="ARBA00023125"/>
    </source>
</evidence>
<comment type="activity regulation">
    <text evidence="6">Negatively regulated by the anti-sigma-I factor RsgI.</text>
</comment>
<evidence type="ECO:0000259" key="8">
    <source>
        <dbReference type="Pfam" id="PF04542"/>
    </source>
</evidence>
<comment type="subcellular location">
    <subcellularLocation>
        <location evidence="6">Cytoplasm</location>
    </subcellularLocation>
</comment>
<dbReference type="Proteomes" id="UP000824242">
    <property type="component" value="Unassembled WGS sequence"/>
</dbReference>
<dbReference type="PIRSF" id="PIRSF038953">
    <property type="entry name" value="SigI"/>
    <property type="match status" value="1"/>
</dbReference>
<comment type="similarity">
    <text evidence="6">Belongs to the sigma-70 factor family. SigI subfamily.</text>
</comment>
<keyword evidence="1 6" id="KW-0963">Cytoplasm</keyword>
<dbReference type="InterPro" id="IPR014244">
    <property type="entry name" value="RNA_pol_sigma-I"/>
</dbReference>
<dbReference type="InterPro" id="IPR007627">
    <property type="entry name" value="RNA_pol_sigma70_r2"/>
</dbReference>
<dbReference type="SUPFAM" id="SSF88946">
    <property type="entry name" value="Sigma2 domain of RNA polymerase sigma factors"/>
    <property type="match status" value="1"/>
</dbReference>
<feature type="region of interest" description="Disordered" evidence="7">
    <location>
        <begin position="1"/>
        <end position="27"/>
    </location>
</feature>
<dbReference type="InterPro" id="IPR013325">
    <property type="entry name" value="RNA_pol_sigma_r2"/>
</dbReference>
<keyword evidence="3 6" id="KW-0731">Sigma factor</keyword>
<dbReference type="EMBL" id="DVGZ01000013">
    <property type="protein sequence ID" value="HIR46275.1"/>
    <property type="molecule type" value="Genomic_DNA"/>
</dbReference>
<evidence type="ECO:0000256" key="5">
    <source>
        <dbReference type="ARBA" id="ARBA00023163"/>
    </source>
</evidence>
<comment type="function">
    <text evidence="6">Sigma factors are initiation factors that promote the attachment of RNA polymerase to specific initiation sites and are then released.</text>
</comment>
<reference evidence="9" key="1">
    <citation type="submission" date="2020-10" db="EMBL/GenBank/DDBJ databases">
        <authorList>
            <person name="Gilroy R."/>
        </authorList>
    </citation>
    <scope>NUCLEOTIDE SEQUENCE</scope>
    <source>
        <strain evidence="9">ChiSxjej1B13-7958</strain>
    </source>
</reference>
<keyword evidence="2 6" id="KW-0805">Transcription regulation</keyword>
<dbReference type="HAMAP" id="MF_02064">
    <property type="entry name" value="Sigma70_SigI"/>
    <property type="match status" value="1"/>
</dbReference>
<protein>
    <recommendedName>
        <fullName evidence="6">RNA polymerase sigma factor SigI</fullName>
    </recommendedName>
</protein>
<comment type="caution">
    <text evidence="9">The sequence shown here is derived from an EMBL/GenBank/DDBJ whole genome shotgun (WGS) entry which is preliminary data.</text>
</comment>
<comment type="subunit">
    <text evidence="6">Interacts with RsgI.</text>
</comment>
<proteinExistence type="inferred from homology"/>
<evidence type="ECO:0000256" key="3">
    <source>
        <dbReference type="ARBA" id="ARBA00023082"/>
    </source>
</evidence>
<dbReference type="GO" id="GO:0006352">
    <property type="term" value="P:DNA-templated transcription initiation"/>
    <property type="evidence" value="ECO:0007669"/>
    <property type="project" value="UniProtKB-UniRule"/>
</dbReference>
<dbReference type="AlphaFoldDB" id="A0A9D1DDG9"/>
<evidence type="ECO:0000313" key="9">
    <source>
        <dbReference type="EMBL" id="HIR46275.1"/>
    </source>
</evidence>
<dbReference type="Pfam" id="PF04542">
    <property type="entry name" value="Sigma70_r2"/>
    <property type="match status" value="1"/>
</dbReference>
<name>A0A9D1DDG9_9FIRM</name>
<keyword evidence="6" id="KW-0346">Stress response</keyword>
<gene>
    <name evidence="6" type="primary">sigI</name>
    <name evidence="9" type="ORF">IAB89_01250</name>
</gene>
<evidence type="ECO:0000256" key="2">
    <source>
        <dbReference type="ARBA" id="ARBA00023015"/>
    </source>
</evidence>
<keyword evidence="4 6" id="KW-0238">DNA-binding</keyword>
<organism evidence="9 10">
    <name type="scientific">Candidatus Caccousia avicola</name>
    <dbReference type="NCBI Taxonomy" id="2840721"/>
    <lineage>
        <taxon>Bacteria</taxon>
        <taxon>Bacillati</taxon>
        <taxon>Bacillota</taxon>
        <taxon>Clostridia</taxon>
        <taxon>Eubacteriales</taxon>
        <taxon>Oscillospiraceae</taxon>
        <taxon>Oscillospiraceae incertae sedis</taxon>
        <taxon>Candidatus Caccousia</taxon>
    </lineage>
</organism>
<sequence>MKIMQRSIFHGHGKEQQNGASAEAGGVLRHSEEELERLVRENESFILRTASAVSRRYVTKEDDEWSVALQAFAEAVQDHEPEKGSLQGFAAVVIRRRLTDHFRKNQSRSAELSVDPSVFEADSSEEEEGLSLRLAVAKQTARTEDYSLKEEIEAANQEFSGFGFSFFDLASCSPRAGRTKESCAKAVNTLLDTPLLREALLQTGQLPMKALEERSGVPRKVLDRHRKYIIAAAIILSGEYPGLSEYMRFIRKEPRS</sequence>
<evidence type="ECO:0000313" key="10">
    <source>
        <dbReference type="Proteomes" id="UP000824242"/>
    </source>
</evidence>
<evidence type="ECO:0000256" key="1">
    <source>
        <dbReference type="ARBA" id="ARBA00022490"/>
    </source>
</evidence>
<dbReference type="GO" id="GO:0003677">
    <property type="term" value="F:DNA binding"/>
    <property type="evidence" value="ECO:0007669"/>
    <property type="project" value="UniProtKB-UniRule"/>
</dbReference>
<feature type="short sequence motif" description="Polymerase core binding" evidence="6">
    <location>
        <begin position="63"/>
        <end position="76"/>
    </location>
</feature>
<reference evidence="9" key="2">
    <citation type="journal article" date="2021" name="PeerJ">
        <title>Extensive microbial diversity within the chicken gut microbiome revealed by metagenomics and culture.</title>
        <authorList>
            <person name="Gilroy R."/>
            <person name="Ravi A."/>
            <person name="Getino M."/>
            <person name="Pursley I."/>
            <person name="Horton D.L."/>
            <person name="Alikhan N.F."/>
            <person name="Baker D."/>
            <person name="Gharbi K."/>
            <person name="Hall N."/>
            <person name="Watson M."/>
            <person name="Adriaenssens E.M."/>
            <person name="Foster-Nyarko E."/>
            <person name="Jarju S."/>
            <person name="Secka A."/>
            <person name="Antonio M."/>
            <person name="Oren A."/>
            <person name="Chaudhuri R.R."/>
            <person name="La Ragione R."/>
            <person name="Hildebrand F."/>
            <person name="Pallen M.J."/>
        </authorList>
    </citation>
    <scope>NUCLEOTIDE SEQUENCE</scope>
    <source>
        <strain evidence="9">ChiSxjej1B13-7958</strain>
    </source>
</reference>
<keyword evidence="5 6" id="KW-0804">Transcription</keyword>
<evidence type="ECO:0000256" key="7">
    <source>
        <dbReference type="SAM" id="MobiDB-lite"/>
    </source>
</evidence>